<dbReference type="HOGENOM" id="CLU_3242680_0_0_1"/>
<evidence type="ECO:0000313" key="3">
    <source>
        <dbReference type="Proteomes" id="UP000008281"/>
    </source>
</evidence>
<keyword evidence="3" id="KW-1185">Reference proteome</keyword>
<dbReference type="Proteomes" id="UP000008281">
    <property type="component" value="Unassembled WGS sequence"/>
</dbReference>
<reference evidence="2" key="1">
    <citation type="submission" date="2007-07" db="EMBL/GenBank/DDBJ databases">
        <title>PCAP assembly of the Caenorhabditis remanei genome.</title>
        <authorList>
            <consortium name="The Caenorhabditis remanei Sequencing Consortium"/>
            <person name="Wilson R.K."/>
        </authorList>
    </citation>
    <scope>NUCLEOTIDE SEQUENCE [LARGE SCALE GENOMIC DNA]</scope>
    <source>
        <strain evidence="2">PB4641</strain>
    </source>
</reference>
<feature type="compositionally biased region" description="Low complexity" evidence="1">
    <location>
        <begin position="17"/>
        <end position="28"/>
    </location>
</feature>
<dbReference type="AlphaFoldDB" id="E3NHF6"/>
<feature type="compositionally biased region" description="Acidic residues" evidence="1">
    <location>
        <begin position="29"/>
        <end position="43"/>
    </location>
</feature>
<dbReference type="EMBL" id="DS268676">
    <property type="protein sequence ID" value="EFO98047.1"/>
    <property type="molecule type" value="Genomic_DNA"/>
</dbReference>
<protein>
    <submittedName>
        <fullName evidence="2">Uncharacterized protein</fullName>
    </submittedName>
</protein>
<gene>
    <name evidence="2" type="ORF">CRE_20041</name>
</gene>
<sequence length="43" mass="4562">MALGISDEHTESTERVSSQTSITSTSTTSDEESPSELETGELT</sequence>
<proteinExistence type="predicted"/>
<feature type="region of interest" description="Disordered" evidence="1">
    <location>
        <begin position="1"/>
        <end position="43"/>
    </location>
</feature>
<organism evidence="3">
    <name type="scientific">Caenorhabditis remanei</name>
    <name type="common">Caenorhabditis vulgaris</name>
    <dbReference type="NCBI Taxonomy" id="31234"/>
    <lineage>
        <taxon>Eukaryota</taxon>
        <taxon>Metazoa</taxon>
        <taxon>Ecdysozoa</taxon>
        <taxon>Nematoda</taxon>
        <taxon>Chromadorea</taxon>
        <taxon>Rhabditida</taxon>
        <taxon>Rhabditina</taxon>
        <taxon>Rhabditomorpha</taxon>
        <taxon>Rhabditoidea</taxon>
        <taxon>Rhabditidae</taxon>
        <taxon>Peloderinae</taxon>
        <taxon>Caenorhabditis</taxon>
    </lineage>
</organism>
<evidence type="ECO:0000256" key="1">
    <source>
        <dbReference type="SAM" id="MobiDB-lite"/>
    </source>
</evidence>
<dbReference type="InParanoid" id="E3NHF6"/>
<name>E3NHF6_CAERE</name>
<accession>E3NHF6</accession>
<evidence type="ECO:0000313" key="2">
    <source>
        <dbReference type="EMBL" id="EFO98047.1"/>
    </source>
</evidence>
<feature type="compositionally biased region" description="Basic and acidic residues" evidence="1">
    <location>
        <begin position="1"/>
        <end position="14"/>
    </location>
</feature>